<dbReference type="GO" id="GO:1904161">
    <property type="term" value="P:DNA synthesis involved in UV-damage excision repair"/>
    <property type="evidence" value="ECO:0007669"/>
    <property type="project" value="TreeGrafter"/>
</dbReference>
<dbReference type="GO" id="GO:0043625">
    <property type="term" value="C:delta DNA polymerase complex"/>
    <property type="evidence" value="ECO:0007669"/>
    <property type="project" value="InterPro"/>
</dbReference>
<evidence type="ECO:0000256" key="3">
    <source>
        <dbReference type="ARBA" id="ARBA00022705"/>
    </source>
</evidence>
<evidence type="ECO:0000313" key="7">
    <source>
        <dbReference type="Proteomes" id="UP001295794"/>
    </source>
</evidence>
<organism evidence="6 7">
    <name type="scientific">Mycena citricolor</name>
    <dbReference type="NCBI Taxonomy" id="2018698"/>
    <lineage>
        <taxon>Eukaryota</taxon>
        <taxon>Fungi</taxon>
        <taxon>Dikarya</taxon>
        <taxon>Basidiomycota</taxon>
        <taxon>Agaricomycotina</taxon>
        <taxon>Agaricomycetes</taxon>
        <taxon>Agaricomycetidae</taxon>
        <taxon>Agaricales</taxon>
        <taxon>Marasmiineae</taxon>
        <taxon>Mycenaceae</taxon>
        <taxon>Mycena</taxon>
    </lineage>
</organism>
<feature type="compositionally biased region" description="Basic and acidic residues" evidence="5">
    <location>
        <begin position="231"/>
        <end position="260"/>
    </location>
</feature>
<feature type="region of interest" description="Disordered" evidence="5">
    <location>
        <begin position="51"/>
        <end position="78"/>
    </location>
</feature>
<reference evidence="6" key="1">
    <citation type="submission" date="2023-11" db="EMBL/GenBank/DDBJ databases">
        <authorList>
            <person name="De Vega J J."/>
            <person name="De Vega J J."/>
        </authorList>
    </citation>
    <scope>NUCLEOTIDE SEQUENCE</scope>
</reference>
<feature type="compositionally biased region" description="Low complexity" evidence="5">
    <location>
        <begin position="312"/>
        <end position="321"/>
    </location>
</feature>
<dbReference type="Gene3D" id="3.90.1030.20">
    <property type="entry name" value="DNA polymerase delta, p66 (Cdc27) subunit, wHTH domain"/>
    <property type="match status" value="1"/>
</dbReference>
<dbReference type="Pfam" id="PF09507">
    <property type="entry name" value="CDC27"/>
    <property type="match status" value="1"/>
</dbReference>
<protein>
    <recommendedName>
        <fullName evidence="2">DNA polymerase delta subunit 3</fullName>
    </recommendedName>
</protein>
<comment type="subcellular location">
    <subcellularLocation>
        <location evidence="1">Nucleus</location>
    </subcellularLocation>
</comment>
<dbReference type="EMBL" id="CAVNYO010000399">
    <property type="protein sequence ID" value="CAK5273711.1"/>
    <property type="molecule type" value="Genomic_DNA"/>
</dbReference>
<dbReference type="GO" id="GO:0006271">
    <property type="term" value="P:DNA strand elongation involved in DNA replication"/>
    <property type="evidence" value="ECO:0007669"/>
    <property type="project" value="TreeGrafter"/>
</dbReference>
<feature type="compositionally biased region" description="Low complexity" evidence="5">
    <location>
        <begin position="496"/>
        <end position="512"/>
    </location>
</feature>
<keyword evidence="7" id="KW-1185">Reference proteome</keyword>
<evidence type="ECO:0000256" key="5">
    <source>
        <dbReference type="SAM" id="MobiDB-lite"/>
    </source>
</evidence>
<dbReference type="Proteomes" id="UP001295794">
    <property type="component" value="Unassembled WGS sequence"/>
</dbReference>
<keyword evidence="3" id="KW-0235">DNA replication</keyword>
<dbReference type="InterPro" id="IPR041913">
    <property type="entry name" value="POLD3_sf"/>
</dbReference>
<sequence>MTSQSIRDYLTKEILIENNIASTVTFRSLSRAFSLHVNLAKKLHATYLLSGETQKPPPSRLSKQAARNQSDDVDMEDDDMTIYAPVHDEKEEEEEEEEYIPQIEMMLVNEKDLEGAFARAKFESLDSIHVYSLSSAVIKDAGLLCTPTDFVVRKLDDQKGDELAKVVGRISCAAVQVSNKPIQHWGNRNAPTAAPAVPAAGPSKPADTTAKKQAEDKLKEKEKPKATGKLDFSKAKTKPPPEKKEEKVKAEPKSKAKEAVSRQPSMAKTTSGKVQEKMDESKKRGLKRKSALASESEEEEEVEPPAKPPPKAVVESASSSVRARKGVILSDDEDDAAAPKSRPIRKGKAKAVVPDSDSEVEEQKKDLRAMMDIDDDDVSRSSFSKPPSPVPTDEGSDVDMEEPEEKPKRAPVKRKPKKVVPIGSNGLKKKRVVKSKATIDEKGYMVTQDYSEYETADEEGPEEVKKETKPKPKAKAKVDKAKAEQEKAPAKKTESKPPAAAKPKLKPSGPSKQGNLSAFFAKK</sequence>
<dbReference type="PANTHER" id="PTHR17598:SF13">
    <property type="entry name" value="DNA POLYMERASE DELTA SUBUNIT 3"/>
    <property type="match status" value="1"/>
</dbReference>
<evidence type="ECO:0000256" key="1">
    <source>
        <dbReference type="ARBA" id="ARBA00004123"/>
    </source>
</evidence>
<comment type="caution">
    <text evidence="6">The sequence shown here is derived from an EMBL/GenBank/DDBJ whole genome shotgun (WGS) entry which is preliminary data.</text>
</comment>
<feature type="compositionally biased region" description="Acidic residues" evidence="5">
    <location>
        <begin position="394"/>
        <end position="404"/>
    </location>
</feature>
<feature type="compositionally biased region" description="Basic and acidic residues" evidence="5">
    <location>
        <begin position="274"/>
        <end position="283"/>
    </location>
</feature>
<feature type="compositionally biased region" description="Basic residues" evidence="5">
    <location>
        <begin position="409"/>
        <end position="418"/>
    </location>
</feature>
<feature type="compositionally biased region" description="Basic and acidic residues" evidence="5">
    <location>
        <begin position="462"/>
        <end position="495"/>
    </location>
</feature>
<feature type="compositionally biased region" description="Low complexity" evidence="5">
    <location>
        <begin position="190"/>
        <end position="206"/>
    </location>
</feature>
<evidence type="ECO:0000256" key="2">
    <source>
        <dbReference type="ARBA" id="ARBA00017589"/>
    </source>
</evidence>
<dbReference type="GO" id="GO:0006297">
    <property type="term" value="P:nucleotide-excision repair, DNA gap filling"/>
    <property type="evidence" value="ECO:0007669"/>
    <property type="project" value="TreeGrafter"/>
</dbReference>
<evidence type="ECO:0000313" key="6">
    <source>
        <dbReference type="EMBL" id="CAK5273711.1"/>
    </source>
</evidence>
<keyword evidence="4" id="KW-0539">Nucleus</keyword>
<dbReference type="GO" id="GO:0003887">
    <property type="term" value="F:DNA-directed DNA polymerase activity"/>
    <property type="evidence" value="ECO:0007669"/>
    <property type="project" value="TreeGrafter"/>
</dbReference>
<proteinExistence type="predicted"/>
<evidence type="ECO:0000256" key="4">
    <source>
        <dbReference type="ARBA" id="ARBA00023242"/>
    </source>
</evidence>
<accession>A0AAD2HD45</accession>
<dbReference type="PANTHER" id="PTHR17598">
    <property type="entry name" value="DNA POLYMERASE DELTA SUBUNIT 3"/>
    <property type="match status" value="1"/>
</dbReference>
<dbReference type="InterPro" id="IPR019038">
    <property type="entry name" value="POLD3"/>
</dbReference>
<name>A0AAD2HD45_9AGAR</name>
<feature type="compositionally biased region" description="Basic and acidic residues" evidence="5">
    <location>
        <begin position="209"/>
        <end position="225"/>
    </location>
</feature>
<dbReference type="AlphaFoldDB" id="A0AAD2HD45"/>
<feature type="compositionally biased region" description="Acidic residues" evidence="5">
    <location>
        <begin position="451"/>
        <end position="461"/>
    </location>
</feature>
<feature type="region of interest" description="Disordered" evidence="5">
    <location>
        <begin position="183"/>
        <end position="523"/>
    </location>
</feature>
<feature type="compositionally biased region" description="Basic and acidic residues" evidence="5">
    <location>
        <begin position="361"/>
        <end position="371"/>
    </location>
</feature>
<gene>
    <name evidence="6" type="ORF">MYCIT1_LOCUS20361</name>
</gene>
<feature type="compositionally biased region" description="Polar residues" evidence="5">
    <location>
        <begin position="262"/>
        <end position="273"/>
    </location>
</feature>